<dbReference type="Gene3D" id="1.20.120.140">
    <property type="entry name" value="Signal recognition particle SRP54, nucleotide-binding domain"/>
    <property type="match status" value="1"/>
</dbReference>
<gene>
    <name evidence="10" type="primary">ftsY</name>
    <name evidence="13" type="ORF">GGD88_002720</name>
</gene>
<feature type="binding site" evidence="10">
    <location>
        <begin position="550"/>
        <end position="553"/>
    </location>
    <ligand>
        <name>GTP</name>
        <dbReference type="ChEBI" id="CHEBI:37565"/>
    </ligand>
</feature>
<dbReference type="GO" id="GO:0005737">
    <property type="term" value="C:cytoplasm"/>
    <property type="evidence" value="ECO:0007669"/>
    <property type="project" value="UniProtKB-SubCell"/>
</dbReference>
<dbReference type="InterPro" id="IPR027417">
    <property type="entry name" value="P-loop_NTPase"/>
</dbReference>
<dbReference type="SUPFAM" id="SSF52540">
    <property type="entry name" value="P-loop containing nucleoside triphosphate hydrolases"/>
    <property type="match status" value="1"/>
</dbReference>
<keyword evidence="6 10" id="KW-0342">GTP-binding</keyword>
<dbReference type="AlphaFoldDB" id="A0A7W6S2I0"/>
<dbReference type="SMART" id="SM00963">
    <property type="entry name" value="SRP54_N"/>
    <property type="match status" value="1"/>
</dbReference>
<dbReference type="Proteomes" id="UP000555728">
    <property type="component" value="Unassembled WGS sequence"/>
</dbReference>
<dbReference type="NCBIfam" id="TIGR00064">
    <property type="entry name" value="ftsY"/>
    <property type="match status" value="1"/>
</dbReference>
<evidence type="ECO:0000256" key="3">
    <source>
        <dbReference type="ARBA" id="ARBA00022490"/>
    </source>
</evidence>
<comment type="similarity">
    <text evidence="10">Belongs to the GTP-binding SRP family. FtsY subfamily.</text>
</comment>
<keyword evidence="5 10" id="KW-0378">Hydrolase</keyword>
<feature type="compositionally biased region" description="Basic residues" evidence="11">
    <location>
        <begin position="1"/>
        <end position="10"/>
    </location>
</feature>
<keyword evidence="8 10" id="KW-0675">Receptor</keyword>
<evidence type="ECO:0000256" key="11">
    <source>
        <dbReference type="SAM" id="MobiDB-lite"/>
    </source>
</evidence>
<evidence type="ECO:0000256" key="2">
    <source>
        <dbReference type="ARBA" id="ARBA00022475"/>
    </source>
</evidence>
<dbReference type="InterPro" id="IPR013822">
    <property type="entry name" value="Signal_recog_particl_SRP54_hlx"/>
</dbReference>
<dbReference type="PANTHER" id="PTHR43134:SF1">
    <property type="entry name" value="SIGNAL RECOGNITION PARTICLE RECEPTOR SUBUNIT ALPHA"/>
    <property type="match status" value="1"/>
</dbReference>
<dbReference type="InterPro" id="IPR036225">
    <property type="entry name" value="SRP/SRP_N"/>
</dbReference>
<reference evidence="13 14" key="1">
    <citation type="submission" date="2020-08" db="EMBL/GenBank/DDBJ databases">
        <title>Genome sequencing of Purple Non-Sulfur Bacteria from various extreme environments.</title>
        <authorList>
            <person name="Mayer M."/>
        </authorList>
    </citation>
    <scope>NUCLEOTIDE SEQUENCE [LARGE SCALE GENOMIC DNA]</scope>
    <source>
        <strain evidence="13 14">JA135</strain>
    </source>
</reference>
<dbReference type="EMBL" id="JACIGI010000025">
    <property type="protein sequence ID" value="MBB4286977.1"/>
    <property type="molecule type" value="Genomic_DNA"/>
</dbReference>
<evidence type="ECO:0000256" key="8">
    <source>
        <dbReference type="ARBA" id="ARBA00023170"/>
    </source>
</evidence>
<dbReference type="HAMAP" id="MF_00920">
    <property type="entry name" value="FtsY"/>
    <property type="match status" value="1"/>
</dbReference>
<dbReference type="SMART" id="SM00962">
    <property type="entry name" value="SRP54"/>
    <property type="match status" value="1"/>
</dbReference>
<feature type="domain" description="SRP54-type proteins GTP-binding" evidence="12">
    <location>
        <begin position="571"/>
        <end position="584"/>
    </location>
</feature>
<protein>
    <recommendedName>
        <fullName evidence="10">Signal recognition particle receptor FtsY</fullName>
        <shortName evidence="10">SRP receptor</shortName>
        <ecNumber evidence="10">3.6.5.4</ecNumber>
    </recommendedName>
</protein>
<dbReference type="RefSeq" id="WP_184436296.1">
    <property type="nucleotide sequence ID" value="NZ_JACIGI010000025.1"/>
</dbReference>
<evidence type="ECO:0000256" key="1">
    <source>
        <dbReference type="ARBA" id="ARBA00004515"/>
    </source>
</evidence>
<evidence type="ECO:0000256" key="7">
    <source>
        <dbReference type="ARBA" id="ARBA00023136"/>
    </source>
</evidence>
<dbReference type="SUPFAM" id="SSF47364">
    <property type="entry name" value="Domain of the SRP/SRP receptor G-proteins"/>
    <property type="match status" value="1"/>
</dbReference>
<comment type="subunit">
    <text evidence="10">Part of the signal recognition particle protein translocation system, which is composed of SRP and FtsY. SRP is a ribonucleoprotein composed of Ffh and a 4.5S RNA molecule.</text>
</comment>
<feature type="binding site" evidence="10">
    <location>
        <begin position="486"/>
        <end position="490"/>
    </location>
    <ligand>
        <name>GTP</name>
        <dbReference type="ChEBI" id="CHEBI:37565"/>
    </ligand>
</feature>
<evidence type="ECO:0000256" key="6">
    <source>
        <dbReference type="ARBA" id="ARBA00023134"/>
    </source>
</evidence>
<dbReference type="Pfam" id="PF02881">
    <property type="entry name" value="SRP54_N"/>
    <property type="match status" value="1"/>
</dbReference>
<comment type="function">
    <text evidence="10">Involved in targeting and insertion of nascent membrane proteins into the cytoplasmic membrane. Acts as a receptor for the complex formed by the signal recognition particle (SRP) and the ribosome-nascent chain (RNC). Interaction with SRP-RNC leads to the transfer of the RNC complex to the Sec translocase for insertion into the membrane, the hydrolysis of GTP by both Ffh and FtsY, and the dissociation of the SRP-FtsY complex into the individual components.</text>
</comment>
<proteinExistence type="inferred from homology"/>
<evidence type="ECO:0000313" key="14">
    <source>
        <dbReference type="Proteomes" id="UP000555728"/>
    </source>
</evidence>
<dbReference type="PANTHER" id="PTHR43134">
    <property type="entry name" value="SIGNAL RECOGNITION PARTICLE RECEPTOR SUBUNIT ALPHA"/>
    <property type="match status" value="1"/>
</dbReference>
<evidence type="ECO:0000313" key="13">
    <source>
        <dbReference type="EMBL" id="MBB4286977.1"/>
    </source>
</evidence>
<feature type="region of interest" description="Disordered" evidence="11">
    <location>
        <begin position="1"/>
        <end position="278"/>
    </location>
</feature>
<keyword evidence="2 10" id="KW-1003">Cell membrane</keyword>
<dbReference type="GO" id="GO:0005525">
    <property type="term" value="F:GTP binding"/>
    <property type="evidence" value="ECO:0007669"/>
    <property type="project" value="UniProtKB-UniRule"/>
</dbReference>
<keyword evidence="14" id="KW-1185">Reference proteome</keyword>
<comment type="catalytic activity">
    <reaction evidence="9 10">
        <text>GTP + H2O = GDP + phosphate + H(+)</text>
        <dbReference type="Rhea" id="RHEA:19669"/>
        <dbReference type="ChEBI" id="CHEBI:15377"/>
        <dbReference type="ChEBI" id="CHEBI:15378"/>
        <dbReference type="ChEBI" id="CHEBI:37565"/>
        <dbReference type="ChEBI" id="CHEBI:43474"/>
        <dbReference type="ChEBI" id="CHEBI:58189"/>
        <dbReference type="EC" id="3.6.5.4"/>
    </reaction>
</comment>
<dbReference type="Pfam" id="PF00448">
    <property type="entry name" value="SRP54"/>
    <property type="match status" value="1"/>
</dbReference>
<organism evidence="13 14">
    <name type="scientific">Roseospira goensis</name>
    <dbReference type="NCBI Taxonomy" id="391922"/>
    <lineage>
        <taxon>Bacteria</taxon>
        <taxon>Pseudomonadati</taxon>
        <taxon>Pseudomonadota</taxon>
        <taxon>Alphaproteobacteria</taxon>
        <taxon>Rhodospirillales</taxon>
        <taxon>Rhodospirillaceae</taxon>
        <taxon>Roseospira</taxon>
    </lineage>
</organism>
<evidence type="ECO:0000259" key="12">
    <source>
        <dbReference type="PROSITE" id="PS00300"/>
    </source>
</evidence>
<dbReference type="InterPro" id="IPR003593">
    <property type="entry name" value="AAA+_ATPase"/>
</dbReference>
<dbReference type="GO" id="GO:0005886">
    <property type="term" value="C:plasma membrane"/>
    <property type="evidence" value="ECO:0007669"/>
    <property type="project" value="UniProtKB-SubCell"/>
</dbReference>
<dbReference type="SMART" id="SM00382">
    <property type="entry name" value="AAA"/>
    <property type="match status" value="1"/>
</dbReference>
<dbReference type="InterPro" id="IPR042101">
    <property type="entry name" value="SRP54_N_sf"/>
</dbReference>
<dbReference type="GO" id="GO:0006614">
    <property type="term" value="P:SRP-dependent cotranslational protein targeting to membrane"/>
    <property type="evidence" value="ECO:0007669"/>
    <property type="project" value="InterPro"/>
</dbReference>
<dbReference type="FunFam" id="3.40.50.300:FF:000053">
    <property type="entry name" value="Signal recognition particle receptor FtsY"/>
    <property type="match status" value="1"/>
</dbReference>
<evidence type="ECO:0000256" key="9">
    <source>
        <dbReference type="ARBA" id="ARBA00048027"/>
    </source>
</evidence>
<dbReference type="GO" id="GO:0003924">
    <property type="term" value="F:GTPase activity"/>
    <property type="evidence" value="ECO:0007669"/>
    <property type="project" value="UniProtKB-UniRule"/>
</dbReference>
<evidence type="ECO:0000256" key="5">
    <source>
        <dbReference type="ARBA" id="ARBA00022801"/>
    </source>
</evidence>
<dbReference type="InterPro" id="IPR000897">
    <property type="entry name" value="SRP54_GTPase_dom"/>
</dbReference>
<comment type="caution">
    <text evidence="13">The sequence shown here is derived from an EMBL/GenBank/DDBJ whole genome shotgun (WGS) entry which is preliminary data.</text>
</comment>
<keyword evidence="7 10" id="KW-0472">Membrane</keyword>
<dbReference type="Gene3D" id="3.40.50.300">
    <property type="entry name" value="P-loop containing nucleotide triphosphate hydrolases"/>
    <property type="match status" value="1"/>
</dbReference>
<name>A0A7W6S2I0_9PROT</name>
<sequence length="599" mass="67800">MIWGFGRKKREQQQREEEERRIREEDEARARAREDRARREAEEQARRTAEKAAAHETEDQARREAEAQARREAEAQARREAEEQARREAEEQARREAEEQARREAEDQARREAEDQARREAEEKARREAEAQARREAEEQARREAEEQARREAEEQARREAEAQARREAEEKARREAEEQARREAEAQARREAEEQARREAEEQARREAEEQARREAEDQARREAEEQARREAEEQARRAAEEKARREAEEKARREAEELARREAEEKAEPTPAAEPDAAFHHIEWGETPKKKKGGGGFFARLREGLTRSSTKISRGITEHMVTARLDDEALEYLEDVLIQSDLGVNTASDLIQSLSRARFSANPTEQEVREHFAGELAHLIEPVAVPLAIRKQPKPHVVLVVGVNGSGKTTTIGKIANQLTDWDIQVSLAAGDTFRAAAVEQLKIWGERTGCPVVARQTGADAAGLAFDAIQEARTRGDDVLLIDTAGRLQNRTELMDELKKVVRVIKKLDETAPHTVLLVIDATVGQNALQQVKVFQEMVGVTGLAVTKLDGTAKGGVVISLAQEFTLPIHFVGIGEAVEDLRPFRADEFASSLMGL</sequence>
<dbReference type="GO" id="GO:0005047">
    <property type="term" value="F:signal recognition particle binding"/>
    <property type="evidence" value="ECO:0007669"/>
    <property type="project" value="TreeGrafter"/>
</dbReference>
<evidence type="ECO:0000256" key="10">
    <source>
        <dbReference type="HAMAP-Rule" id="MF_00920"/>
    </source>
</evidence>
<feature type="binding site" evidence="10">
    <location>
        <begin position="404"/>
        <end position="411"/>
    </location>
    <ligand>
        <name>GTP</name>
        <dbReference type="ChEBI" id="CHEBI:37565"/>
    </ligand>
</feature>
<dbReference type="PROSITE" id="PS00300">
    <property type="entry name" value="SRP54"/>
    <property type="match status" value="1"/>
</dbReference>
<accession>A0A7W6S2I0</accession>
<keyword evidence="3 10" id="KW-0963">Cytoplasm</keyword>
<comment type="subcellular location">
    <subcellularLocation>
        <location evidence="1">Cell inner membrane</location>
        <topology evidence="1">Peripheral membrane protein</topology>
        <orientation evidence="1">Cytoplasmic side</orientation>
    </subcellularLocation>
    <subcellularLocation>
        <location evidence="10">Cell membrane</location>
        <topology evidence="10">Peripheral membrane protein</topology>
        <orientation evidence="10">Cytoplasmic side</orientation>
    </subcellularLocation>
    <subcellularLocation>
        <location evidence="10">Cytoplasm</location>
    </subcellularLocation>
</comment>
<feature type="compositionally biased region" description="Basic and acidic residues" evidence="11">
    <location>
        <begin position="11"/>
        <end position="270"/>
    </location>
</feature>
<keyword evidence="4 10" id="KW-0547">Nucleotide-binding</keyword>
<evidence type="ECO:0000256" key="4">
    <source>
        <dbReference type="ARBA" id="ARBA00022741"/>
    </source>
</evidence>
<dbReference type="CDD" id="cd17874">
    <property type="entry name" value="FtsY"/>
    <property type="match status" value="1"/>
</dbReference>
<dbReference type="EC" id="3.6.5.4" evidence="10"/>
<dbReference type="InterPro" id="IPR004390">
    <property type="entry name" value="SR_rcpt_FtsY"/>
</dbReference>